<gene>
    <name evidence="3" type="ORF">K435DRAFT_724612</name>
</gene>
<organism evidence="3 4">
    <name type="scientific">Dendrothele bispora (strain CBS 962.96)</name>
    <dbReference type="NCBI Taxonomy" id="1314807"/>
    <lineage>
        <taxon>Eukaryota</taxon>
        <taxon>Fungi</taxon>
        <taxon>Dikarya</taxon>
        <taxon>Basidiomycota</taxon>
        <taxon>Agaricomycotina</taxon>
        <taxon>Agaricomycetes</taxon>
        <taxon>Agaricomycetidae</taxon>
        <taxon>Agaricales</taxon>
        <taxon>Agaricales incertae sedis</taxon>
        <taxon>Dendrothele</taxon>
    </lineage>
</organism>
<dbReference type="AlphaFoldDB" id="A0A4S8LYN4"/>
<reference evidence="3 4" key="1">
    <citation type="journal article" date="2019" name="Nat. Ecol. Evol.">
        <title>Megaphylogeny resolves global patterns of mushroom evolution.</title>
        <authorList>
            <person name="Varga T."/>
            <person name="Krizsan K."/>
            <person name="Foldi C."/>
            <person name="Dima B."/>
            <person name="Sanchez-Garcia M."/>
            <person name="Sanchez-Ramirez S."/>
            <person name="Szollosi G.J."/>
            <person name="Szarkandi J.G."/>
            <person name="Papp V."/>
            <person name="Albert L."/>
            <person name="Andreopoulos W."/>
            <person name="Angelini C."/>
            <person name="Antonin V."/>
            <person name="Barry K.W."/>
            <person name="Bougher N.L."/>
            <person name="Buchanan P."/>
            <person name="Buyck B."/>
            <person name="Bense V."/>
            <person name="Catcheside P."/>
            <person name="Chovatia M."/>
            <person name="Cooper J."/>
            <person name="Damon W."/>
            <person name="Desjardin D."/>
            <person name="Finy P."/>
            <person name="Geml J."/>
            <person name="Haridas S."/>
            <person name="Hughes K."/>
            <person name="Justo A."/>
            <person name="Karasinski D."/>
            <person name="Kautmanova I."/>
            <person name="Kiss B."/>
            <person name="Kocsube S."/>
            <person name="Kotiranta H."/>
            <person name="LaButti K.M."/>
            <person name="Lechner B.E."/>
            <person name="Liimatainen K."/>
            <person name="Lipzen A."/>
            <person name="Lukacs Z."/>
            <person name="Mihaltcheva S."/>
            <person name="Morgado L.N."/>
            <person name="Niskanen T."/>
            <person name="Noordeloos M.E."/>
            <person name="Ohm R.A."/>
            <person name="Ortiz-Santana B."/>
            <person name="Ovrebo C."/>
            <person name="Racz N."/>
            <person name="Riley R."/>
            <person name="Savchenko A."/>
            <person name="Shiryaev A."/>
            <person name="Soop K."/>
            <person name="Spirin V."/>
            <person name="Szebenyi C."/>
            <person name="Tomsovsky M."/>
            <person name="Tulloss R.E."/>
            <person name="Uehling J."/>
            <person name="Grigoriev I.V."/>
            <person name="Vagvolgyi C."/>
            <person name="Papp T."/>
            <person name="Martin F.M."/>
            <person name="Miettinen O."/>
            <person name="Hibbett D.S."/>
            <person name="Nagy L.G."/>
        </authorList>
    </citation>
    <scope>NUCLEOTIDE SEQUENCE [LARGE SCALE GENOMIC DNA]</scope>
    <source>
        <strain evidence="3 4">CBS 962.96</strain>
    </source>
</reference>
<dbReference type="GO" id="GO:0003676">
    <property type="term" value="F:nucleic acid binding"/>
    <property type="evidence" value="ECO:0007669"/>
    <property type="project" value="InterPro"/>
</dbReference>
<dbReference type="OrthoDB" id="4230923at2759"/>
<feature type="domain" description="CCHC-type" evidence="2">
    <location>
        <begin position="128"/>
        <end position="142"/>
    </location>
</feature>
<evidence type="ECO:0000313" key="3">
    <source>
        <dbReference type="EMBL" id="THU94328.1"/>
    </source>
</evidence>
<dbReference type="PROSITE" id="PS50158">
    <property type="entry name" value="ZF_CCHC"/>
    <property type="match status" value="1"/>
</dbReference>
<dbReference type="EMBL" id="ML179227">
    <property type="protein sequence ID" value="THU94328.1"/>
    <property type="molecule type" value="Genomic_DNA"/>
</dbReference>
<dbReference type="GO" id="GO:0008270">
    <property type="term" value="F:zinc ion binding"/>
    <property type="evidence" value="ECO:0007669"/>
    <property type="project" value="UniProtKB-KW"/>
</dbReference>
<keyword evidence="1" id="KW-0862">Zinc</keyword>
<dbReference type="Pfam" id="PF00098">
    <property type="entry name" value="zf-CCHC"/>
    <property type="match status" value="1"/>
</dbReference>
<evidence type="ECO:0000313" key="4">
    <source>
        <dbReference type="Proteomes" id="UP000297245"/>
    </source>
</evidence>
<proteinExistence type="predicted"/>
<evidence type="ECO:0000259" key="2">
    <source>
        <dbReference type="PROSITE" id="PS50158"/>
    </source>
</evidence>
<dbReference type="InterPro" id="IPR001878">
    <property type="entry name" value="Znf_CCHC"/>
</dbReference>
<keyword evidence="1" id="KW-0863">Zinc-finger</keyword>
<dbReference type="Proteomes" id="UP000297245">
    <property type="component" value="Unassembled WGS sequence"/>
</dbReference>
<sequence length="212" mass="24094">MTCKEAADWVKKNETSNELEDRMEEAISIQTQTYILTAHFAPLDFQPEDPNHLGEIETCNSLPSGSVRASQWVNGKKDGKRKPNQRFAFLYLHLDNADTANDILLRENIVICGKKCQVSRKAPAPIFCYHCQEKGHMSDRCPLKGESPICGQCGGPHRMNQCDNEEKVYCARCKTTDHASRDRTCPEYMRETKTMTSRQTIDNLPFFPTSNS</sequence>
<accession>A0A4S8LYN4</accession>
<feature type="non-terminal residue" evidence="3">
    <location>
        <position position="212"/>
    </location>
</feature>
<evidence type="ECO:0000256" key="1">
    <source>
        <dbReference type="PROSITE-ProRule" id="PRU00047"/>
    </source>
</evidence>
<name>A0A4S8LYN4_DENBC</name>
<keyword evidence="4" id="KW-1185">Reference proteome</keyword>
<dbReference type="SMART" id="SM00343">
    <property type="entry name" value="ZnF_C2HC"/>
    <property type="match status" value="3"/>
</dbReference>
<keyword evidence="1" id="KW-0479">Metal-binding</keyword>
<protein>
    <recommendedName>
        <fullName evidence="2">CCHC-type domain-containing protein</fullName>
    </recommendedName>
</protein>